<gene>
    <name evidence="1" type="ordered locus">HFX_1381</name>
    <name evidence="2" type="ORF">BM92_02270</name>
    <name evidence="3" type="ORF">C439_03593</name>
    <name evidence="4" type="ORF">E6P09_09930</name>
</gene>
<reference evidence="3 6" key="3">
    <citation type="journal article" date="2014" name="PLoS Genet.">
        <title>Phylogenetically driven sequencing of extremely halophilic archaea reveals strategies for static and dynamic osmo-response.</title>
        <authorList>
            <person name="Becker E.A."/>
            <person name="Seitzer P.M."/>
            <person name="Tritt A."/>
            <person name="Larsen D."/>
            <person name="Krusor M."/>
            <person name="Yao A.I."/>
            <person name="Wu D."/>
            <person name="Madern D."/>
            <person name="Eisen J.A."/>
            <person name="Darling A.E."/>
            <person name="Facciotti M.T."/>
        </authorList>
    </citation>
    <scope>NUCLEOTIDE SEQUENCE [LARGE SCALE GENOMIC DNA]</scope>
    <source>
        <strain evidence="3">ATCC 33500</strain>
        <strain evidence="6">ATCC 33500 / DSM 1411 / JCM 8866 / NBRC 14739 / NCIMB 2177 / R-4</strain>
    </source>
</reference>
<evidence type="ECO:0000313" key="2">
    <source>
        <dbReference type="EMBL" id="AHZ21549.1"/>
    </source>
</evidence>
<dbReference type="RefSeq" id="WP_004057125.1">
    <property type="nucleotide sequence ID" value="NC_017941.2"/>
</dbReference>
<dbReference type="eggNOG" id="arCOG06367">
    <property type="taxonomic scope" value="Archaea"/>
</dbReference>
<evidence type="ECO:0000313" key="1">
    <source>
        <dbReference type="EMBL" id="AFK19091.1"/>
    </source>
</evidence>
<reference evidence="2 7" key="4">
    <citation type="submission" date="2014-04" db="EMBL/GenBank/DDBJ databases">
        <title>Transcriptional profiles of Haloferax mediterranei on the basis of nitrogen availability.</title>
        <authorList>
            <person name="Bautista V."/>
        </authorList>
    </citation>
    <scope>NUCLEOTIDE SEQUENCE [LARGE SCALE GENOMIC DNA]</scope>
    <source>
        <strain evidence="2">ATCC 33500</strain>
        <strain evidence="7">ATCC 33500 / DSM 1411 / JCM 8866 / NBRC 14739 / NCIMB 2177 / R-4</strain>
    </source>
</reference>
<dbReference type="EMBL" id="CP001868">
    <property type="protein sequence ID" value="AFK19091.1"/>
    <property type="molecule type" value="Genomic_DNA"/>
</dbReference>
<dbReference type="STRING" id="523841.HFX_1381"/>
<dbReference type="HOGENOM" id="CLU_1232744_0_0_2"/>
<evidence type="ECO:0000313" key="6">
    <source>
        <dbReference type="Proteomes" id="UP000011603"/>
    </source>
</evidence>
<dbReference type="Proteomes" id="UP000006469">
    <property type="component" value="Chromosome"/>
</dbReference>
<dbReference type="OrthoDB" id="287576at2157"/>
<reference evidence="4 8" key="6">
    <citation type="submission" date="2019-04" db="EMBL/GenBank/DDBJ databases">
        <title>Methylomes of two halophilic Archaea, Haloarcula marismortui and Haloferax mediterranei.</title>
        <authorList>
            <person name="DasSarma S."/>
            <person name="DasSarma P."/>
            <person name="DasSarma S."/>
            <person name="Fomenkov A."/>
            <person name="Vincze T."/>
            <person name="Anton B.P."/>
            <person name="Roberts R.J."/>
        </authorList>
    </citation>
    <scope>NUCLEOTIDE SEQUENCE [LARGE SCALE GENOMIC DNA]</scope>
    <source>
        <strain evidence="4">ATCC 33500</strain>
        <strain evidence="8">ATCC 33500 / DSM 1411 / JCM 8866 / NBRC 14739 / NCIMB 2177 / R-4</strain>
    </source>
</reference>
<reference evidence="1" key="5">
    <citation type="submission" date="2014-05" db="EMBL/GenBank/DDBJ databases">
        <authorList>
            <person name="Wang L."/>
            <person name="Yang H."/>
            <person name="Xiang H."/>
        </authorList>
    </citation>
    <scope>NUCLEOTIDE SEQUENCE</scope>
    <source>
        <strain evidence="1">CGMCC 1.2087</strain>
    </source>
</reference>
<dbReference type="EMBL" id="AOLO01000003">
    <property type="protein sequence ID" value="EMA04010.1"/>
    <property type="molecule type" value="Genomic_DNA"/>
</dbReference>
<evidence type="ECO:0000313" key="8">
    <source>
        <dbReference type="Proteomes" id="UP000299011"/>
    </source>
</evidence>
<evidence type="ECO:0000313" key="7">
    <source>
        <dbReference type="Proteomes" id="UP000027075"/>
    </source>
</evidence>
<organism evidence="1 5">
    <name type="scientific">Haloferax mediterranei (strain ATCC 33500 / DSM 1411 / JCM 8866 / NBRC 14739 / NCIMB 2177 / R-4)</name>
    <name type="common">Halobacterium mediterranei</name>
    <dbReference type="NCBI Taxonomy" id="523841"/>
    <lineage>
        <taxon>Archaea</taxon>
        <taxon>Methanobacteriati</taxon>
        <taxon>Methanobacteriota</taxon>
        <taxon>Stenosarchaea group</taxon>
        <taxon>Halobacteria</taxon>
        <taxon>Halobacteriales</taxon>
        <taxon>Haloferacaceae</taxon>
        <taxon>Haloferax</taxon>
    </lineage>
</organism>
<sequence length="224" mass="24161">MPSTSDSDGERRTRRNVLAGLGSAVVGSLAGCSGRIPGTGPEHVGAETTVQDGQNPEIRWRYPRREGDKDGIGYAAVEVKRVTRPEDHFPTLSLRFNSTIGGLAASDPYEGYHPDWFRFRFEPPSSYEAAASYEARVEPPGQWDGFSAYYDLGSTVKQTVVELKNVQTQGTIFVPVVFAPSAKSIPSSLYCRFTVQASRPGFGGKTVRASGDGNLPLDGLASPN</sequence>
<evidence type="ECO:0000313" key="4">
    <source>
        <dbReference type="EMBL" id="QCQ75564.1"/>
    </source>
</evidence>
<dbReference type="PATRIC" id="fig|523841.21.peg.730"/>
<dbReference type="Proteomes" id="UP000027075">
    <property type="component" value="Chromosome"/>
</dbReference>
<name>I3R4D1_HALMT</name>
<dbReference type="GeneID" id="40156737"/>
<dbReference type="PaxDb" id="523841-HFX_1381"/>
<reference evidence="1 5" key="2">
    <citation type="journal article" date="2012" name="J. Bacteriol.">
        <title>Complete genome sequence of the metabolically versatile halophilic archaeon Haloferax mediterranei, a poly(3-hydroxybutyrate-co-3-hydroxyvalerate) producer.</title>
        <authorList>
            <person name="Han J."/>
            <person name="Zhang F."/>
            <person name="Hou J."/>
            <person name="Liu X."/>
            <person name="Li M."/>
            <person name="Liu H."/>
            <person name="Cai L."/>
            <person name="Zhang B."/>
            <person name="Chen Y."/>
            <person name="Zhou J."/>
            <person name="Hu S."/>
            <person name="Xiang H."/>
        </authorList>
    </citation>
    <scope>NUCLEOTIDE SEQUENCE [LARGE SCALE GENOMIC DNA]</scope>
    <source>
        <strain evidence="5">ATCC 33500 / DSM 1411 / JCM 8866 / NBRC 14739 / NCIMB 2177 / R-4</strain>
        <strain evidence="1">CGMCC 1.2087</strain>
    </source>
</reference>
<keyword evidence="6" id="KW-1185">Reference proteome</keyword>
<evidence type="ECO:0000313" key="3">
    <source>
        <dbReference type="EMBL" id="EMA04010.1"/>
    </source>
</evidence>
<dbReference type="EMBL" id="CP007551">
    <property type="protein sequence ID" value="AHZ21549.1"/>
    <property type="molecule type" value="Genomic_DNA"/>
</dbReference>
<protein>
    <submittedName>
        <fullName evidence="1">Uncharacterized protein</fullName>
    </submittedName>
</protein>
<proteinExistence type="predicted"/>
<dbReference type="KEGG" id="hme:HFX_1381"/>
<dbReference type="Proteomes" id="UP000011603">
    <property type="component" value="Unassembled WGS sequence"/>
</dbReference>
<dbReference type="EMBL" id="CP039139">
    <property type="protein sequence ID" value="QCQ75564.1"/>
    <property type="molecule type" value="Genomic_DNA"/>
</dbReference>
<reference evidence="1" key="1">
    <citation type="journal article" date="2012" name="Appl. Environ. Microbiol.">
        <title>Identification of the haloarchaeal phasin (PhaP) that functions in polyhydroxyalkanoate accumulation and granule formation in Haloferax mediterranei.</title>
        <authorList>
            <person name="Cai S."/>
            <person name="Cai L."/>
            <person name="Liu H."/>
            <person name="Liu X."/>
            <person name="Han J."/>
            <person name="Zhou J."/>
            <person name="Xiang H."/>
        </authorList>
    </citation>
    <scope>NUCLEOTIDE SEQUENCE</scope>
    <source>
        <strain evidence="1">CGMCC 1.2087</strain>
    </source>
</reference>
<accession>I3R4D1</accession>
<evidence type="ECO:0000313" key="5">
    <source>
        <dbReference type="Proteomes" id="UP000006469"/>
    </source>
</evidence>
<dbReference type="Proteomes" id="UP000299011">
    <property type="component" value="Chromosome"/>
</dbReference>
<dbReference type="AlphaFoldDB" id="I3R4D1"/>